<dbReference type="Proteomes" id="UP000678499">
    <property type="component" value="Unassembled WGS sequence"/>
</dbReference>
<dbReference type="AlphaFoldDB" id="A0A7R9BNX0"/>
<gene>
    <name evidence="2" type="ORF">NMOB1V02_LOCUS6533</name>
</gene>
<sequence length="1079" mass="116576">MGRHDEIIEGGPGKSAAVARNREGRSDGSLLSMASSEHDEVSAVAVIDPPPDGDSGLGQTSRHSSKLSLTERKSQDGAEWDPLGEPPLGAAPLSHSAARHKIAVRPRRTTGPTRHRRLQQLSSASVLPSTPEMNEDVVGSSSGYVMTKSHSETLQVFSNSTSRTVSSSVVVETSSATAATSPTPPPQHSRQQEKILGMRSSVRPSSPSPTPSPSTKLSRSKSTGADRKMRHEVERFYENKRPEVDAKSTPLRHVSPPKRTPVFEDDPPGAEETPVSSSSIVAAAFGRESRRRDLRRIKKEKEDKKNSSFGRQNHSKSPSDDAVNGGSESHSFFGRLLPSNFRRSFKKKKDDGKHGDENVGTDDDEGGFVPNALSKPRSESQPPRRFSSTSVSPQRRMDPKGGYAQDTDTKFVRPEAYALLPPSAETGAANKTHTVRMPRSFTRSESDSTKPAADYSNKDVQQKPSPDTSNKGEDSVVIQPDVIHKTPTADPKPHFMVGSARRRTSTQEEQVNDELETKWQLRKSHHSIEKLMEQTSPPVAVMRPKTKDAPSSSPKSNSGEESTENRRQSLFVHLRRTGFFDVTQNGVNNGDSGPMSLDSVLTSRTDDETATAEDSCSSGSGTSFTSNGPVSLLVMPATRPVPAKRASIMPRGRNEDDDDSAEDLRAVKEPEIKPKVWECKVRAFERHQLKHSSSSSSSTSSSSTVSTTSSSPSLLTKGPPPAPILGVMETDLDDDAMETDPIVASFIGPRPTFNPNSGTAITTRPKLVAMSTADDQAASTTSSPGSRTVIKIGESRKNPASKIPVLSSAAPTAPASTLAPTTISPPTSSSLVAAVSKPTTLNIDGSIVEMRTKPPVPEAPFNRASWRPASTSAAGTPATSPATLAPPDSQQTQANELLKVFQRRSLKAKDAENLQAQVIELLDKDKVKEKTLEPVKQTPEILEIMNSSPEKPKAFPFKPETALTNNNNNNTNNNNNVLNNRNSSGAAQNNLINNFVNNNTKMNMMSVGQNGSSQNDSSIPEWKRIAQLRKEQREQKEQLTKDLDAESAGKNAAARSSKVLDLVNNFQKRVADPPTTSNL</sequence>
<feature type="compositionally biased region" description="Basic and acidic residues" evidence="1">
    <location>
        <begin position="348"/>
        <end position="357"/>
    </location>
</feature>
<feature type="region of interest" description="Disordered" evidence="1">
    <location>
        <begin position="1030"/>
        <end position="1056"/>
    </location>
</feature>
<feature type="compositionally biased region" description="Low complexity" evidence="1">
    <location>
        <begin position="158"/>
        <end position="181"/>
    </location>
</feature>
<proteinExistence type="predicted"/>
<feature type="compositionally biased region" description="Low complexity" evidence="1">
    <location>
        <begin position="615"/>
        <end position="626"/>
    </location>
</feature>
<feature type="compositionally biased region" description="Polar residues" evidence="1">
    <location>
        <begin position="119"/>
        <end position="132"/>
    </location>
</feature>
<feature type="region of interest" description="Disordered" evidence="1">
    <location>
        <begin position="154"/>
        <end position="570"/>
    </location>
</feature>
<reference evidence="2" key="1">
    <citation type="submission" date="2020-11" db="EMBL/GenBank/DDBJ databases">
        <authorList>
            <person name="Tran Van P."/>
        </authorList>
    </citation>
    <scope>NUCLEOTIDE SEQUENCE</scope>
</reference>
<feature type="compositionally biased region" description="Polar residues" evidence="1">
    <location>
        <begin position="307"/>
        <end position="316"/>
    </location>
</feature>
<feature type="region of interest" description="Disordered" evidence="1">
    <location>
        <begin position="1"/>
        <end position="139"/>
    </location>
</feature>
<protein>
    <submittedName>
        <fullName evidence="2">Uncharacterized protein</fullName>
    </submittedName>
</protein>
<dbReference type="OrthoDB" id="6621371at2759"/>
<feature type="region of interest" description="Disordered" evidence="1">
    <location>
        <begin position="963"/>
        <end position="986"/>
    </location>
</feature>
<feature type="compositionally biased region" description="Basic residues" evidence="1">
    <location>
        <begin position="97"/>
        <end position="118"/>
    </location>
</feature>
<organism evidence="2">
    <name type="scientific">Notodromas monacha</name>
    <dbReference type="NCBI Taxonomy" id="399045"/>
    <lineage>
        <taxon>Eukaryota</taxon>
        <taxon>Metazoa</taxon>
        <taxon>Ecdysozoa</taxon>
        <taxon>Arthropoda</taxon>
        <taxon>Crustacea</taxon>
        <taxon>Oligostraca</taxon>
        <taxon>Ostracoda</taxon>
        <taxon>Podocopa</taxon>
        <taxon>Podocopida</taxon>
        <taxon>Cypridocopina</taxon>
        <taxon>Cypridoidea</taxon>
        <taxon>Cyprididae</taxon>
        <taxon>Notodromas</taxon>
    </lineage>
</organism>
<feature type="compositionally biased region" description="Basic and acidic residues" evidence="1">
    <location>
        <begin position="1030"/>
        <end position="1044"/>
    </location>
</feature>
<feature type="region of interest" description="Disordered" evidence="1">
    <location>
        <begin position="851"/>
        <end position="890"/>
    </location>
</feature>
<feature type="compositionally biased region" description="Low complexity" evidence="1">
    <location>
        <begin position="692"/>
        <end position="713"/>
    </location>
</feature>
<dbReference type="EMBL" id="OA883419">
    <property type="protein sequence ID" value="CAD7278837.1"/>
    <property type="molecule type" value="Genomic_DNA"/>
</dbReference>
<feature type="compositionally biased region" description="Low complexity" evidence="1">
    <location>
        <begin position="550"/>
        <end position="560"/>
    </location>
</feature>
<feature type="region of interest" description="Disordered" evidence="1">
    <location>
        <begin position="582"/>
        <end position="667"/>
    </location>
</feature>
<dbReference type="EMBL" id="CAJPEX010001382">
    <property type="protein sequence ID" value="CAG0918989.1"/>
    <property type="molecule type" value="Genomic_DNA"/>
</dbReference>
<keyword evidence="3" id="KW-1185">Reference proteome</keyword>
<feature type="compositionally biased region" description="Low complexity" evidence="1">
    <location>
        <begin position="963"/>
        <end position="982"/>
    </location>
</feature>
<accession>A0A7R9BNX0</accession>
<feature type="region of interest" description="Disordered" evidence="1">
    <location>
        <begin position="687"/>
        <end position="727"/>
    </location>
</feature>
<feature type="compositionally biased region" description="Low complexity" evidence="1">
    <location>
        <begin position="868"/>
        <end position="889"/>
    </location>
</feature>
<name>A0A7R9BNX0_9CRUS</name>
<feature type="compositionally biased region" description="Polar residues" evidence="1">
    <location>
        <begin position="57"/>
        <end position="68"/>
    </location>
</feature>
<feature type="compositionally biased region" description="Basic and acidic residues" evidence="1">
    <location>
        <begin position="224"/>
        <end position="246"/>
    </location>
</feature>
<evidence type="ECO:0000256" key="1">
    <source>
        <dbReference type="SAM" id="MobiDB-lite"/>
    </source>
</evidence>
<evidence type="ECO:0000313" key="3">
    <source>
        <dbReference type="Proteomes" id="UP000678499"/>
    </source>
</evidence>
<evidence type="ECO:0000313" key="2">
    <source>
        <dbReference type="EMBL" id="CAD7278837.1"/>
    </source>
</evidence>
<feature type="compositionally biased region" description="Low complexity" evidence="1">
    <location>
        <begin position="213"/>
        <end position="223"/>
    </location>
</feature>
<feature type="compositionally biased region" description="Polar residues" evidence="1">
    <location>
        <begin position="582"/>
        <end position="591"/>
    </location>
</feature>